<dbReference type="InterPro" id="IPR000866">
    <property type="entry name" value="AhpC/TSA"/>
</dbReference>
<accession>A0A6I4YMV5</accession>
<dbReference type="AlphaFoldDB" id="A0A6I4YMV5"/>
<dbReference type="GO" id="GO:0016491">
    <property type="term" value="F:oxidoreductase activity"/>
    <property type="evidence" value="ECO:0007669"/>
    <property type="project" value="InterPro"/>
</dbReference>
<organism evidence="2 3">
    <name type="scientific">Deinococcus xianganensis</name>
    <dbReference type="NCBI Taxonomy" id="1507289"/>
    <lineage>
        <taxon>Bacteria</taxon>
        <taxon>Thermotogati</taxon>
        <taxon>Deinococcota</taxon>
        <taxon>Deinococci</taxon>
        <taxon>Deinococcales</taxon>
        <taxon>Deinococcaceae</taxon>
        <taxon>Deinococcus</taxon>
    </lineage>
</organism>
<evidence type="ECO:0000313" key="3">
    <source>
        <dbReference type="Proteomes" id="UP000430519"/>
    </source>
</evidence>
<dbReference type="SUPFAM" id="SSF52833">
    <property type="entry name" value="Thioredoxin-like"/>
    <property type="match status" value="1"/>
</dbReference>
<evidence type="ECO:0000313" key="2">
    <source>
        <dbReference type="EMBL" id="MXV21321.1"/>
    </source>
</evidence>
<protein>
    <submittedName>
        <fullName evidence="2">Redoxin domain-containing protein</fullName>
    </submittedName>
</protein>
<dbReference type="PANTHER" id="PTHR42852">
    <property type="entry name" value="THIOL:DISULFIDE INTERCHANGE PROTEIN DSBE"/>
    <property type="match status" value="1"/>
</dbReference>
<dbReference type="Proteomes" id="UP000430519">
    <property type="component" value="Unassembled WGS sequence"/>
</dbReference>
<dbReference type="PANTHER" id="PTHR42852:SF13">
    <property type="entry name" value="PROTEIN DIPZ"/>
    <property type="match status" value="1"/>
</dbReference>
<dbReference type="EMBL" id="WVHK01000087">
    <property type="protein sequence ID" value="MXV21321.1"/>
    <property type="molecule type" value="Genomic_DNA"/>
</dbReference>
<dbReference type="GO" id="GO:0016209">
    <property type="term" value="F:antioxidant activity"/>
    <property type="evidence" value="ECO:0007669"/>
    <property type="project" value="InterPro"/>
</dbReference>
<proteinExistence type="predicted"/>
<dbReference type="InterPro" id="IPR036249">
    <property type="entry name" value="Thioredoxin-like_sf"/>
</dbReference>
<dbReference type="Pfam" id="PF00578">
    <property type="entry name" value="AhpC-TSA"/>
    <property type="match status" value="1"/>
</dbReference>
<comment type="caution">
    <text evidence="2">The sequence shown here is derived from an EMBL/GenBank/DDBJ whole genome shotgun (WGS) entry which is preliminary data.</text>
</comment>
<sequence length="417" mass="45796">MTQVSTPQVASAMQAVLSAASKRQPAELHLSFLAPEFNTKLQICEGQITGIISALAPHWSTLLRSKDVPATAITQAHQDGQSVPDTLELLIRRRYLSMDEMDALAHERVLSALVPLAGRHASVQLHLPKALSHKRFLGSSDAQDGVHAAAQYAATLREHESAMTPADRFVATPLASKIEPEGGPVDLVYRAALRGLTLGQIAQRVPMRWDLLVRTISYLIGLGALRSLAHDVEHNVSPKLQVGQMAPDFILPDLHGGELRLSSLRGQRVWLTFNRQSTCALCNPHHAQIITMADEMKRRGVQILSIWGSTLEDLKEGIGRQHPPYPVLADPNDETYDQYGLTHSVAGTLDVRNLSTIVQGFKMMGTKALKSDGELMRMPAELLIDPDGRIAVAHYNSFGSDWLPFERVLEWAPAPRA</sequence>
<dbReference type="InterPro" id="IPR013766">
    <property type="entry name" value="Thioredoxin_domain"/>
</dbReference>
<dbReference type="RefSeq" id="WP_160981516.1">
    <property type="nucleotide sequence ID" value="NZ_WVHK01000087.1"/>
</dbReference>
<name>A0A6I4YMV5_9DEIO</name>
<dbReference type="CDD" id="cd02970">
    <property type="entry name" value="PRX_like2"/>
    <property type="match status" value="1"/>
</dbReference>
<dbReference type="InterPro" id="IPR050553">
    <property type="entry name" value="Thioredoxin_ResA/DsbE_sf"/>
</dbReference>
<reference evidence="2 3" key="1">
    <citation type="submission" date="2019-11" db="EMBL/GenBank/DDBJ databases">
        <title>Genome sequence of Deinococcus xianganensis Y35, AI-2 producing algicidal bacterium, isolated from lake water.</title>
        <authorList>
            <person name="Li Y."/>
        </authorList>
    </citation>
    <scope>NUCLEOTIDE SEQUENCE [LARGE SCALE GENOMIC DNA]</scope>
    <source>
        <strain evidence="2 3">Y35</strain>
    </source>
</reference>
<evidence type="ECO:0000259" key="1">
    <source>
        <dbReference type="PROSITE" id="PS51352"/>
    </source>
</evidence>
<dbReference type="Gene3D" id="3.40.30.10">
    <property type="entry name" value="Glutaredoxin"/>
    <property type="match status" value="1"/>
</dbReference>
<keyword evidence="3" id="KW-1185">Reference proteome</keyword>
<gene>
    <name evidence="2" type="ORF">GLX28_16980</name>
</gene>
<feature type="domain" description="Thioredoxin" evidence="1">
    <location>
        <begin position="240"/>
        <end position="417"/>
    </location>
</feature>
<dbReference type="PROSITE" id="PS51352">
    <property type="entry name" value="THIOREDOXIN_2"/>
    <property type="match status" value="1"/>
</dbReference>